<accession>A0ACC7NWI8</accession>
<organism evidence="1 2">
    <name type="scientific">Paenibacillus mesotrionivorans</name>
    <dbReference type="NCBI Taxonomy" id="3160968"/>
    <lineage>
        <taxon>Bacteria</taxon>
        <taxon>Bacillati</taxon>
        <taxon>Bacillota</taxon>
        <taxon>Bacilli</taxon>
        <taxon>Bacillales</taxon>
        <taxon>Paenibacillaceae</taxon>
        <taxon>Paenibacillus</taxon>
    </lineage>
</organism>
<keyword evidence="2" id="KW-1185">Reference proteome</keyword>
<gene>
    <name evidence="1" type="ORF">ACI1P1_08835</name>
</gene>
<evidence type="ECO:0000313" key="1">
    <source>
        <dbReference type="EMBL" id="MFM9328389.1"/>
    </source>
</evidence>
<proteinExistence type="predicted"/>
<sequence length="292" mass="33694">MIEILHGTHETVSYEERFGIRLYLNEQAEDYPIHWHTAAEIIMPLENWYKAVVNGTEHVLQPGDILVIPPGELHQLFAPPHGNRIILQFDSTQLHMLNGFASSLHLLRPCTVVRKDTDEGLHSVLKPLLLDIMEEYFSNTLLKEAAAYSFLIQFFVTLGRHFLKGENRFPNTTSRKQHEYMEKFLEVCDYINSHCAETLQLDDLAALAGFSKYHFIRLFKQFVGMSCYSYLNQQRIMYAEKLLIDPSLSITDVAMQSGFVSLATFNRVFKTYKNCTPTQYKLLQGVHILNEA</sequence>
<reference evidence="1" key="1">
    <citation type="submission" date="2024-12" db="EMBL/GenBank/DDBJ databases">
        <authorList>
            <person name="Wu N."/>
        </authorList>
    </citation>
    <scope>NUCLEOTIDE SEQUENCE</scope>
    <source>
        <strain evidence="1">P15</strain>
    </source>
</reference>
<dbReference type="Proteomes" id="UP001631969">
    <property type="component" value="Unassembled WGS sequence"/>
</dbReference>
<comment type="caution">
    <text evidence="1">The sequence shown here is derived from an EMBL/GenBank/DDBJ whole genome shotgun (WGS) entry which is preliminary data.</text>
</comment>
<evidence type="ECO:0000313" key="2">
    <source>
        <dbReference type="Proteomes" id="UP001631969"/>
    </source>
</evidence>
<protein>
    <submittedName>
        <fullName evidence="1">Helix-turn-helix domain-containing protein</fullName>
    </submittedName>
</protein>
<dbReference type="EMBL" id="JBJURJ010000005">
    <property type="protein sequence ID" value="MFM9328389.1"/>
    <property type="molecule type" value="Genomic_DNA"/>
</dbReference>
<name>A0ACC7NWI8_9BACL</name>